<keyword evidence="2" id="KW-1185">Reference proteome</keyword>
<organism evidence="1 2">
    <name type="scientific">Lichtheimia corymbifera JMRC:FSU:9682</name>
    <dbReference type="NCBI Taxonomy" id="1263082"/>
    <lineage>
        <taxon>Eukaryota</taxon>
        <taxon>Fungi</taxon>
        <taxon>Fungi incertae sedis</taxon>
        <taxon>Mucoromycota</taxon>
        <taxon>Mucoromycotina</taxon>
        <taxon>Mucoromycetes</taxon>
        <taxon>Mucorales</taxon>
        <taxon>Lichtheimiaceae</taxon>
        <taxon>Lichtheimia</taxon>
    </lineage>
</organism>
<dbReference type="Proteomes" id="UP000027586">
    <property type="component" value="Unassembled WGS sequence"/>
</dbReference>
<protein>
    <submittedName>
        <fullName evidence="1">Uncharacterized protein</fullName>
    </submittedName>
</protein>
<reference evidence="1" key="1">
    <citation type="submission" date="2013-08" db="EMBL/GenBank/DDBJ databases">
        <title>Gene expansion shapes genome architecture in the human pathogen Lichtheimia corymbifera: an evolutionary genomics analysis in the ancient terrestrial Mucorales (Mucoromycotina).</title>
        <authorList>
            <person name="Schwartze V.U."/>
            <person name="Winter S."/>
            <person name="Shelest E."/>
            <person name="Marcet-Houben M."/>
            <person name="Horn F."/>
            <person name="Wehner S."/>
            <person name="Hoffmann K."/>
            <person name="Riege K."/>
            <person name="Sammeth M."/>
            <person name="Nowrousian M."/>
            <person name="Valiante V."/>
            <person name="Linde J."/>
            <person name="Jacobsen I.D."/>
            <person name="Marz M."/>
            <person name="Brakhage A.A."/>
            <person name="Gabaldon T."/>
            <person name="Bocker S."/>
            <person name="Voigt K."/>
        </authorList>
    </citation>
    <scope>NUCLEOTIDE SEQUENCE [LARGE SCALE GENOMIC DNA]</scope>
    <source>
        <strain evidence="1">FSU 9682</strain>
    </source>
</reference>
<gene>
    <name evidence="1" type="ORF">LCOR_09848.1</name>
</gene>
<proteinExistence type="predicted"/>
<accession>A0A068S9I6</accession>
<evidence type="ECO:0000313" key="2">
    <source>
        <dbReference type="Proteomes" id="UP000027586"/>
    </source>
</evidence>
<sequence length="125" mass="14262">MGPGRTNQRSAGELFVGAGYIGIKYLDYDVAITTHGLVLKEEDGTLCNPPKVIYDCNMMGTMDSPFRSTLNLTLFRIRLLVEEDAHAVFLWNRRKIMQQGFQDVVHRRNTVHSYHTTVDLYLIQG</sequence>
<dbReference type="AlphaFoldDB" id="A0A068S9I6"/>
<evidence type="ECO:0000313" key="1">
    <source>
        <dbReference type="EMBL" id="CDH59008.1"/>
    </source>
</evidence>
<comment type="caution">
    <text evidence="1">The sequence shown here is derived from an EMBL/GenBank/DDBJ whole genome shotgun (WGS) entry which is preliminary data.</text>
</comment>
<name>A0A068S9I6_9FUNG</name>
<dbReference type="EMBL" id="CBTN010000064">
    <property type="protein sequence ID" value="CDH59008.1"/>
    <property type="molecule type" value="Genomic_DNA"/>
</dbReference>
<dbReference type="VEuPathDB" id="FungiDB:LCOR_09848.1"/>